<dbReference type="AlphaFoldDB" id="A0A174CZZ8"/>
<proteinExistence type="predicted"/>
<dbReference type="Proteomes" id="UP000092714">
    <property type="component" value="Unassembled WGS sequence"/>
</dbReference>
<organism evidence="1 2">
    <name type="scientific">Clostridium paraputrificum</name>
    <dbReference type="NCBI Taxonomy" id="29363"/>
    <lineage>
        <taxon>Bacteria</taxon>
        <taxon>Bacillati</taxon>
        <taxon>Bacillota</taxon>
        <taxon>Clostridia</taxon>
        <taxon>Eubacteriales</taxon>
        <taxon>Clostridiaceae</taxon>
        <taxon>Clostridium</taxon>
    </lineage>
</organism>
<dbReference type="OrthoDB" id="2065189at2"/>
<dbReference type="RefSeq" id="WP_055253893.1">
    <property type="nucleotide sequence ID" value="NZ_CYZW01000004.1"/>
</dbReference>
<comment type="caution">
    <text evidence="1">The sequence shown here is derived from an EMBL/GenBank/DDBJ whole genome shotgun (WGS) entry which is preliminary data.</text>
</comment>
<gene>
    <name evidence="1" type="ORF">CP373A1_02680</name>
</gene>
<sequence length="226" mass="26609">MIINGDSLKCVDKIYDRLYEIPKIKYISVYFRRDDIPSKYKGRVAVEELDRLGEAYTTDYQLILYNENKEEEVLVESANCGYDGTGPYATDSILQILDIKIDYDIIYEKKKIEMLEVNQYHDLGIFVSNIDKPLIIRAKFKSAYSKWNTMKKLFILGTRGVLPKEIENRCFHTSYNYLFDKELENYKTNNLLIIDEGLKRIGHEGIEIVIEKILKDNSFEYTIDEY</sequence>
<reference evidence="1 2" key="1">
    <citation type="submission" date="2016-06" db="EMBL/GenBank/DDBJ databases">
        <authorList>
            <person name="Kjaerup R.B."/>
            <person name="Dalgaard T.S."/>
            <person name="Juul-Madsen H.R."/>
        </authorList>
    </citation>
    <scope>NUCLEOTIDE SEQUENCE [LARGE SCALE GENOMIC DNA]</scope>
    <source>
        <strain evidence="1 2">373-A1</strain>
    </source>
</reference>
<dbReference type="EMBL" id="MAPZ01000010">
    <property type="protein sequence ID" value="OBY11848.1"/>
    <property type="molecule type" value="Genomic_DNA"/>
</dbReference>
<name>A0A174CZZ8_9CLOT</name>
<accession>A0A174CZZ8</accession>
<evidence type="ECO:0000313" key="1">
    <source>
        <dbReference type="EMBL" id="OBY11848.1"/>
    </source>
</evidence>
<evidence type="ECO:0000313" key="2">
    <source>
        <dbReference type="Proteomes" id="UP000092714"/>
    </source>
</evidence>
<protein>
    <submittedName>
        <fullName evidence="1">Uncharacterized protein</fullName>
    </submittedName>
</protein>
<keyword evidence="2" id="KW-1185">Reference proteome</keyword>